<organism evidence="3 4">
    <name type="scientific">Symbiobacterium thermophilum (strain DSM 24528 / JCM 14929 / IAM 14863 / T)</name>
    <dbReference type="NCBI Taxonomy" id="292459"/>
    <lineage>
        <taxon>Bacteria</taxon>
        <taxon>Bacillati</taxon>
        <taxon>Bacillota</taxon>
        <taxon>Clostridia</taxon>
        <taxon>Eubacteriales</taxon>
        <taxon>Symbiobacteriaceae</taxon>
        <taxon>Symbiobacterium</taxon>
    </lineage>
</organism>
<feature type="transmembrane region" description="Helical" evidence="2">
    <location>
        <begin position="231"/>
        <end position="247"/>
    </location>
</feature>
<keyword evidence="4" id="KW-1185">Reference proteome</keyword>
<reference evidence="3 4" key="1">
    <citation type="journal article" date="2004" name="Nucleic Acids Res.">
        <title>Genome sequence of Symbiobacterium thermophilum, an uncultivable bacterium that depends on microbial commensalism.</title>
        <authorList>
            <person name="Ueda K."/>
            <person name="Yamashita A."/>
            <person name="Ishikawa J."/>
            <person name="Shimada M."/>
            <person name="Watsuji T."/>
            <person name="Morimura K."/>
            <person name="Ikeda H."/>
            <person name="Hattori M."/>
            <person name="Beppu T."/>
        </authorList>
    </citation>
    <scope>NUCLEOTIDE SEQUENCE [LARGE SCALE GENOMIC DNA]</scope>
    <source>
        <strain evidence="4">T / IAM 14863</strain>
    </source>
</reference>
<feature type="transmembrane region" description="Helical" evidence="2">
    <location>
        <begin position="86"/>
        <end position="109"/>
    </location>
</feature>
<feature type="transmembrane region" description="Helical" evidence="2">
    <location>
        <begin position="155"/>
        <end position="176"/>
    </location>
</feature>
<keyword evidence="2" id="KW-1133">Transmembrane helix</keyword>
<feature type="transmembrane region" description="Helical" evidence="2">
    <location>
        <begin position="121"/>
        <end position="143"/>
    </location>
</feature>
<feature type="region of interest" description="Disordered" evidence="1">
    <location>
        <begin position="261"/>
        <end position="281"/>
    </location>
</feature>
<evidence type="ECO:0000256" key="2">
    <source>
        <dbReference type="SAM" id="Phobius"/>
    </source>
</evidence>
<evidence type="ECO:0000256" key="1">
    <source>
        <dbReference type="SAM" id="MobiDB-lite"/>
    </source>
</evidence>
<dbReference type="KEGG" id="sth:STH3020"/>
<dbReference type="AlphaFoldDB" id="Q67JZ7"/>
<dbReference type="HOGENOM" id="CLU_990197_0_0_9"/>
<dbReference type="STRING" id="292459.STH3020"/>
<feature type="transmembrane region" description="Helical" evidence="2">
    <location>
        <begin position="7"/>
        <end position="27"/>
    </location>
</feature>
<sequence>MHLNRFWSSVWTVAGFLLLITLLQMIADQVVTLFGLLGSVAPSAARWAVAASHAVVPIAASLTYIDWRWGWKADNAGLRPTFAARFWFLPGLAGGLALAGLAFLLGGWGRMPQLNLGVESLVQAALTSAALFGVELILRGIAISRFEQDLSGRDVLLLALVTPVAWVVLTALFGLGWPAPQIRAQFGGLAGLTFSALQSLLFLQTQSVWLVAGVHIGLYLGRNVLGLDYGQAGLLLVTAVPAALLLWRELNRMRTIRPAGPRPGKRRVAYGKTVRGPWGPH</sequence>
<name>Q67JZ7_SYMTH</name>
<proteinExistence type="predicted"/>
<dbReference type="EMBL" id="AP006840">
    <property type="protein sequence ID" value="BAD42003.1"/>
    <property type="molecule type" value="Genomic_DNA"/>
</dbReference>
<feature type="transmembrane region" description="Helical" evidence="2">
    <location>
        <begin position="47"/>
        <end position="65"/>
    </location>
</feature>
<protein>
    <recommendedName>
        <fullName evidence="5">CPBP family intramembrane metalloprotease</fullName>
    </recommendedName>
</protein>
<keyword evidence="2" id="KW-0812">Transmembrane</keyword>
<evidence type="ECO:0000313" key="4">
    <source>
        <dbReference type="Proteomes" id="UP000000417"/>
    </source>
</evidence>
<keyword evidence="2" id="KW-0472">Membrane</keyword>
<evidence type="ECO:0008006" key="5">
    <source>
        <dbReference type="Google" id="ProtNLM"/>
    </source>
</evidence>
<dbReference type="Proteomes" id="UP000000417">
    <property type="component" value="Chromosome"/>
</dbReference>
<gene>
    <name evidence="3" type="ordered locus">STH3020</name>
</gene>
<evidence type="ECO:0000313" key="3">
    <source>
        <dbReference type="EMBL" id="BAD42003.1"/>
    </source>
</evidence>
<accession>Q67JZ7</accession>
<dbReference type="RefSeq" id="WP_011197135.1">
    <property type="nucleotide sequence ID" value="NC_006177.1"/>
</dbReference>